<comment type="similarity">
    <text evidence="2 7">Belongs to the thioredoxin family. DsbC subfamily.</text>
</comment>
<dbReference type="Pfam" id="PF10411">
    <property type="entry name" value="DsbC_N"/>
    <property type="match status" value="1"/>
</dbReference>
<dbReference type="Gene3D" id="3.40.30.10">
    <property type="entry name" value="Glutaredoxin"/>
    <property type="match status" value="1"/>
</dbReference>
<dbReference type="CDD" id="cd03020">
    <property type="entry name" value="DsbA_DsbC_DsbG"/>
    <property type="match status" value="1"/>
</dbReference>
<evidence type="ECO:0000256" key="5">
    <source>
        <dbReference type="ARBA" id="ARBA00023157"/>
    </source>
</evidence>
<dbReference type="InterPro" id="IPR018950">
    <property type="entry name" value="DiS-bond_isomerase_DsbC/G_N"/>
</dbReference>
<keyword evidence="6 7" id="KW-0676">Redox-active center</keyword>
<evidence type="ECO:0000259" key="8">
    <source>
        <dbReference type="Pfam" id="PF10411"/>
    </source>
</evidence>
<evidence type="ECO:0000313" key="11">
    <source>
        <dbReference type="Proteomes" id="UP000076205"/>
    </source>
</evidence>
<dbReference type="Proteomes" id="UP000076205">
    <property type="component" value="Unassembled WGS sequence"/>
</dbReference>
<evidence type="ECO:0000256" key="2">
    <source>
        <dbReference type="ARBA" id="ARBA00009813"/>
    </source>
</evidence>
<evidence type="ECO:0000256" key="3">
    <source>
        <dbReference type="ARBA" id="ARBA00022729"/>
    </source>
</evidence>
<keyword evidence="4 7" id="KW-0574">Periplasm</keyword>
<keyword evidence="3 7" id="KW-0732">Signal</keyword>
<dbReference type="SUPFAM" id="SSF52833">
    <property type="entry name" value="Thioredoxin-like"/>
    <property type="match status" value="1"/>
</dbReference>
<feature type="chain" id="PRO_5041745744" description="Thiol:disulfide interchange protein" evidence="7">
    <location>
        <begin position="25"/>
        <end position="258"/>
    </location>
</feature>
<keyword evidence="10" id="KW-0413">Isomerase</keyword>
<evidence type="ECO:0000259" key="9">
    <source>
        <dbReference type="Pfam" id="PF13098"/>
    </source>
</evidence>
<organism evidence="10 11">
    <name type="scientific">Enterobacter hormaechei</name>
    <dbReference type="NCBI Taxonomy" id="158836"/>
    <lineage>
        <taxon>Bacteria</taxon>
        <taxon>Pseudomonadati</taxon>
        <taxon>Pseudomonadota</taxon>
        <taxon>Gammaproteobacteria</taxon>
        <taxon>Enterobacterales</taxon>
        <taxon>Enterobacteriaceae</taxon>
        <taxon>Enterobacter</taxon>
        <taxon>Enterobacter cloacae complex</taxon>
    </lineage>
</organism>
<protein>
    <recommendedName>
        <fullName evidence="7">Thiol:disulfide interchange protein</fullName>
    </recommendedName>
</protein>
<dbReference type="GO" id="GO:0042597">
    <property type="term" value="C:periplasmic space"/>
    <property type="evidence" value="ECO:0007669"/>
    <property type="project" value="UniProtKB-SubCell"/>
</dbReference>
<name>A0A144VWC7_9ENTR</name>
<reference evidence="10 11" key="1">
    <citation type="submission" date="2016-03" db="EMBL/GenBank/DDBJ databases">
        <authorList>
            <consortium name="Pathogen Informatics"/>
        </authorList>
    </citation>
    <scope>NUCLEOTIDE SEQUENCE [LARGE SCALE GENOMIC DNA]</scope>
    <source>
        <strain evidence="11">e1424</strain>
    </source>
</reference>
<dbReference type="PANTHER" id="PTHR35272:SF4">
    <property type="entry name" value="THIOL:DISULFIDE INTERCHANGE PROTEIN DSBG"/>
    <property type="match status" value="1"/>
</dbReference>
<dbReference type="PANTHER" id="PTHR35272">
    <property type="entry name" value="THIOL:DISULFIDE INTERCHANGE PROTEIN DSBC-RELATED"/>
    <property type="match status" value="1"/>
</dbReference>
<dbReference type="InterPro" id="IPR009094">
    <property type="entry name" value="DiS-bond_isomerase_DsbC/G_N_sf"/>
</dbReference>
<keyword evidence="5" id="KW-1015">Disulfide bond</keyword>
<evidence type="ECO:0000256" key="7">
    <source>
        <dbReference type="RuleBase" id="RU364038"/>
    </source>
</evidence>
<sequence>MLQRLAKKKVLLLSALMVSGLVRAEESLPDVVKHFSEQQDIKIIKKIDAPGGAPAWLGKYQDMGVTLFLTPDGKHVVSGYLYDEKGTNLSEAFFQKEIYAPMGREMWKKLNAAHPLKEGAESAPRKVFVFADPFCPYCKQFWAEAQPWVKAGKVQLNTLLVAFLNPNSGRNASAILNAKDPVSAWKTYELSGGKKLPKPEAAASRETVEILQNHQTLMDSLGANATPAIYYLNEQNELQQVVGMPDAKQLEAMFGPKP</sequence>
<dbReference type="EMBL" id="FJYW01000001">
    <property type="protein sequence ID" value="CZW56967.1"/>
    <property type="molecule type" value="Genomic_DNA"/>
</dbReference>
<feature type="domain" description="Thioredoxin-like fold" evidence="9">
    <location>
        <begin position="123"/>
        <end position="253"/>
    </location>
</feature>
<feature type="signal peptide" evidence="7">
    <location>
        <begin position="1"/>
        <end position="24"/>
    </location>
</feature>
<dbReference type="GO" id="GO:0016853">
    <property type="term" value="F:isomerase activity"/>
    <property type="evidence" value="ECO:0007669"/>
    <property type="project" value="UniProtKB-KW"/>
</dbReference>
<feature type="domain" description="Disulphide bond isomerase DsbC/G N-terminal" evidence="8">
    <location>
        <begin position="44"/>
        <end position="91"/>
    </location>
</feature>
<dbReference type="InterPro" id="IPR033954">
    <property type="entry name" value="DiS-bond_Isoase_DsbC/G"/>
</dbReference>
<comment type="caution">
    <text evidence="10">The sequence shown here is derived from an EMBL/GenBank/DDBJ whole genome shotgun (WGS) entry which is preliminary data.</text>
</comment>
<dbReference type="Pfam" id="PF13098">
    <property type="entry name" value="Thioredoxin_2"/>
    <property type="match status" value="1"/>
</dbReference>
<dbReference type="SUPFAM" id="SSF54423">
    <property type="entry name" value="DsbC/DsbG N-terminal domain-like"/>
    <property type="match status" value="1"/>
</dbReference>
<comment type="function">
    <text evidence="7">Required for disulfide bond formation in some periplasmic proteins. Acts by transferring its disulfide bond to other proteins and is reduced in the process.</text>
</comment>
<comment type="subcellular location">
    <subcellularLocation>
        <location evidence="1 7">Periplasm</location>
    </subcellularLocation>
</comment>
<evidence type="ECO:0000256" key="4">
    <source>
        <dbReference type="ARBA" id="ARBA00022764"/>
    </source>
</evidence>
<evidence type="ECO:0000256" key="1">
    <source>
        <dbReference type="ARBA" id="ARBA00004418"/>
    </source>
</evidence>
<dbReference type="RefSeq" id="WP_015570501.1">
    <property type="nucleotide sequence ID" value="NZ_BPUF01000024.1"/>
</dbReference>
<evidence type="ECO:0000256" key="6">
    <source>
        <dbReference type="ARBA" id="ARBA00023284"/>
    </source>
</evidence>
<dbReference type="InterPro" id="IPR036249">
    <property type="entry name" value="Thioredoxin-like_sf"/>
</dbReference>
<proteinExistence type="inferred from homology"/>
<dbReference type="InterPro" id="IPR051470">
    <property type="entry name" value="Thiol:disulfide_interchange"/>
</dbReference>
<dbReference type="InterPro" id="IPR012336">
    <property type="entry name" value="Thioredoxin-like_fold"/>
</dbReference>
<accession>A0A144VWC7</accession>
<dbReference type="KEGG" id="ehm:AB284_13925"/>
<evidence type="ECO:0000313" key="10">
    <source>
        <dbReference type="EMBL" id="CZW56967.1"/>
    </source>
</evidence>
<dbReference type="Gene3D" id="3.10.450.70">
    <property type="entry name" value="Disulphide bond isomerase, DsbC/G, N-terminal"/>
    <property type="match status" value="1"/>
</dbReference>
<dbReference type="NCBIfam" id="NF008657">
    <property type="entry name" value="PRK11657.1"/>
    <property type="match status" value="1"/>
</dbReference>
<dbReference type="AlphaFoldDB" id="A0A144VWC7"/>
<gene>
    <name evidence="10" type="primary">dsbG</name>
    <name evidence="10" type="ORF">SAMEA2273352_00191</name>
</gene>